<comment type="subcellular location">
    <subcellularLocation>
        <location evidence="1">Membrane</location>
        <topology evidence="1">Single-pass membrane protein</topology>
    </subcellularLocation>
</comment>
<evidence type="ECO:0000256" key="2">
    <source>
        <dbReference type="ARBA" id="ARBA00022692"/>
    </source>
</evidence>
<accession>A0A3S0PQ21</accession>
<dbReference type="InterPro" id="IPR013783">
    <property type="entry name" value="Ig-like_fold"/>
</dbReference>
<proteinExistence type="predicted"/>
<name>A0A3S0PQ21_9VIBR</name>
<feature type="domain" description="Cadherin" evidence="6">
    <location>
        <begin position="733"/>
        <end position="841"/>
    </location>
</feature>
<feature type="domain" description="Cadherin" evidence="6">
    <location>
        <begin position="391"/>
        <end position="499"/>
    </location>
</feature>
<feature type="domain" description="Cadherin" evidence="6">
    <location>
        <begin position="619"/>
        <end position="727"/>
    </location>
</feature>
<evidence type="ECO:0000256" key="5">
    <source>
        <dbReference type="SAM" id="MobiDB-lite"/>
    </source>
</evidence>
<keyword evidence="3" id="KW-0472">Membrane</keyword>
<reference evidence="7 8" key="1">
    <citation type="submission" date="2018-12" db="EMBL/GenBank/DDBJ databases">
        <title>Vibrio sp. isolated from China Sea.</title>
        <authorList>
            <person name="Li Y."/>
        </authorList>
    </citation>
    <scope>NUCLEOTIDE SEQUENCE [LARGE SCALE GENOMIC DNA]</scope>
    <source>
        <strain evidence="7 8">BEI207</strain>
    </source>
</reference>
<feature type="domain" description="Cadherin" evidence="6">
    <location>
        <begin position="272"/>
        <end position="385"/>
    </location>
</feature>
<sequence>MNAQSLSLLMLNNSTVVIDINGEVRQLLPGEVPGPGEVIVIVGQGATASAEPDIQAQLVGDDGSNLGLDLDNEIASIISQIEEGVDPTQNDDFATAAGGQNGSSLTGSGDIDRTGAETIAETEFETGGLESQGLSETQSLTLLEVLAQAIFVGDDAVTVFETDVPWTITGTVEATETDTPTFVVQEGVAGDNGVFSIDAGGNWTYVANSAFDELNIGDSLVDVFTIESADGTLGSVTVTINGTNDLPQFVGTNDFVPDGGDSEEQVSTFAFEDGAYSFEFEENSPAGTVVGQVAATDPDNDVLIFSISTNVENEGGEPLFDIDPETGEISLTTAGAESYANDFETLNNVHNLVVTVTEGDGIGEPQSVDVDVVLSETNVNEPPIFEPPEDEEVGYVFTYPENSEVGAEVGSVPANDPEETTVTYSLDFTNDPTLDGLFSIDPDGTIRLTEAGAETFTNDFEWGDDNSHSITVIATDATGLSSQIDVVLNEENVNEPPIFEPPADEEVGYVFTYPENSEVGAEVGSVPANDPEETTVTYSLDFTNDPTLDGLFSIDPDGTIRLTEAGAETFTNDFEWGDDNSHSITVIATDATGLSSQIDVVLNEENVNEPPIFEPPEDEEVGYVFTYPENSEVGAEVGSVPANDPEETTVTYSLDFTNDPTLDGLFSIDPDGTIRLTEAGAETFTNDFEWGDDNTHSITVIATDATGLSSQIDVVLNEENVNEPPIFEPPADEEVGYVFTYPENSEVGAEVGSVPANDPEETTVTYSLDFTNDPTLDGLFSIDPDGTIRLTEAGAETFTNDFEWGDDNSHSITVIATDATGLSSQIDVVLNEQNVNEPPIFEPPEDEEVGYVFTYPENSEVGAEVGSVPANDPEETTVTYSLDFTNDPTLDGLFSIDSDGTIRLTEAGAATFTNDFEWGDDNSHSITVIATDATGLSSQIDVVLNEQNVNEPPIFEPPEEEEVGYVFTYPENSEVGAEVGSVPANDPEETTVTYSLDFTNDPTLDGLFSIDPDGTIRLTEAGAETFTNDFEWGDDNSHSITVVATDATGLSSQIDVVLNEENVNEPPIFEPPEDEEVGYVFTYPENSEVGAEVGSVPANDPEETTVTYSLDFTNDPTLDGLFSIDPDGTIRLTEAGAETFTNDFEWGDDNSHSITVIATDATGLSSQIDVVLNEQDVNEAPVTEDFNVDAGDAIIVPIIFDSDVEELDHISDQDDDFNGIQLNVMITSLPQYGTLLYTDDFGDTRVITESDLHVLGEEIDANKLFDPDNFTYVPGVGDEFEMGYSGDPEDIVLGEDGFYNWGVYVSDTEREITLENGNTITVSIEDNNDKPLKQYTGGQPHVGWGIGDTDGRGMNKQETLIVNLANNPLGLVTFGLDGMGGAFNTNSNVYVEVTYTLADGTTHVEQYQKDEGDVGNSQILYEFSYSSPDNPIVSMELSSSGGSWELRYLSGTEDITEDVTFDYVAVDSELVVSNESTVTIDVDESPEYEVLSAELGDDLNADLGNQMMLGDENANIFTWLDSTIDNGTDVVDNFSLDDLDKIDLTGILEDDVSVDIDDLAAIVNSGVDGDDVVLTVTDEGREQTIILEGVRESFEDAGFIAAGSITNELDMLTQVLKTDAV</sequence>
<dbReference type="Proteomes" id="UP000268973">
    <property type="component" value="Unassembled WGS sequence"/>
</dbReference>
<dbReference type="PROSITE" id="PS50268">
    <property type="entry name" value="CADHERIN_2"/>
    <property type="match status" value="8"/>
</dbReference>
<evidence type="ECO:0000313" key="8">
    <source>
        <dbReference type="Proteomes" id="UP000268973"/>
    </source>
</evidence>
<dbReference type="Gene3D" id="2.60.40.10">
    <property type="entry name" value="Immunoglobulins"/>
    <property type="match status" value="1"/>
</dbReference>
<gene>
    <name evidence="7" type="ORF">EJ063_08090</name>
</gene>
<dbReference type="EMBL" id="RXZH01000002">
    <property type="protein sequence ID" value="RTZ16744.1"/>
    <property type="molecule type" value="Genomic_DNA"/>
</dbReference>
<dbReference type="PRINTS" id="PR00205">
    <property type="entry name" value="CADHERIN"/>
</dbReference>
<feature type="domain" description="Cadherin" evidence="6">
    <location>
        <begin position="505"/>
        <end position="613"/>
    </location>
</feature>
<dbReference type="PANTHER" id="PTHR24028">
    <property type="entry name" value="CADHERIN-87A"/>
    <property type="match status" value="1"/>
</dbReference>
<comment type="caution">
    <text evidence="7">The sequence shown here is derived from an EMBL/GenBank/DDBJ whole genome shotgun (WGS) entry which is preliminary data.</text>
</comment>
<evidence type="ECO:0000256" key="1">
    <source>
        <dbReference type="ARBA" id="ARBA00004167"/>
    </source>
</evidence>
<feature type="domain" description="Cadherin" evidence="6">
    <location>
        <begin position="961"/>
        <end position="1069"/>
    </location>
</feature>
<dbReference type="GO" id="GO:0005509">
    <property type="term" value="F:calcium ion binding"/>
    <property type="evidence" value="ECO:0007669"/>
    <property type="project" value="InterPro"/>
</dbReference>
<dbReference type="SMART" id="SM00112">
    <property type="entry name" value="CA"/>
    <property type="match status" value="8"/>
</dbReference>
<dbReference type="InterPro" id="IPR015919">
    <property type="entry name" value="Cadherin-like_sf"/>
</dbReference>
<dbReference type="Pfam" id="PF00028">
    <property type="entry name" value="Cadherin"/>
    <property type="match status" value="1"/>
</dbReference>
<keyword evidence="3" id="KW-1133">Transmembrane helix</keyword>
<dbReference type="InterPro" id="IPR010221">
    <property type="entry name" value="VCBS_dom"/>
</dbReference>
<evidence type="ECO:0000256" key="4">
    <source>
        <dbReference type="ARBA" id="ARBA00023180"/>
    </source>
</evidence>
<feature type="region of interest" description="Disordered" evidence="5">
    <location>
        <begin position="87"/>
        <end position="112"/>
    </location>
</feature>
<dbReference type="GO" id="GO:0007156">
    <property type="term" value="P:homophilic cell adhesion via plasma membrane adhesion molecules"/>
    <property type="evidence" value="ECO:0007669"/>
    <property type="project" value="InterPro"/>
</dbReference>
<feature type="domain" description="Cadherin" evidence="6">
    <location>
        <begin position="1075"/>
        <end position="1183"/>
    </location>
</feature>
<dbReference type="PANTHER" id="PTHR24028:SF328">
    <property type="entry name" value="CADHERIN-3"/>
    <property type="match status" value="1"/>
</dbReference>
<dbReference type="NCBIfam" id="TIGR01965">
    <property type="entry name" value="VCBS_repeat"/>
    <property type="match status" value="1"/>
</dbReference>
<dbReference type="SUPFAM" id="SSF49313">
    <property type="entry name" value="Cadherin-like"/>
    <property type="match status" value="8"/>
</dbReference>
<dbReference type="Gene3D" id="2.60.40.60">
    <property type="entry name" value="Cadherins"/>
    <property type="match status" value="8"/>
</dbReference>
<evidence type="ECO:0000256" key="3">
    <source>
        <dbReference type="ARBA" id="ARBA00022989"/>
    </source>
</evidence>
<keyword evidence="8" id="KW-1185">Reference proteome</keyword>
<evidence type="ECO:0000313" key="7">
    <source>
        <dbReference type="EMBL" id="RTZ16744.1"/>
    </source>
</evidence>
<protein>
    <submittedName>
        <fullName evidence="7">Cadherin repeat domain-containing protein</fullName>
    </submittedName>
</protein>
<keyword evidence="2" id="KW-0812">Transmembrane</keyword>
<dbReference type="CDD" id="cd11304">
    <property type="entry name" value="Cadherin_repeat"/>
    <property type="match status" value="8"/>
</dbReference>
<dbReference type="RefSeq" id="WP_126573765.1">
    <property type="nucleotide sequence ID" value="NZ_RXZH01000002.1"/>
</dbReference>
<dbReference type="GO" id="GO:0005886">
    <property type="term" value="C:plasma membrane"/>
    <property type="evidence" value="ECO:0007669"/>
    <property type="project" value="TreeGrafter"/>
</dbReference>
<evidence type="ECO:0000259" key="6">
    <source>
        <dbReference type="PROSITE" id="PS50268"/>
    </source>
</evidence>
<dbReference type="InterPro" id="IPR002126">
    <property type="entry name" value="Cadherin-like_dom"/>
</dbReference>
<organism evidence="7 8">
    <name type="scientific">Vibrio aquaticus</name>
    <dbReference type="NCBI Taxonomy" id="2496559"/>
    <lineage>
        <taxon>Bacteria</taxon>
        <taxon>Pseudomonadati</taxon>
        <taxon>Pseudomonadota</taxon>
        <taxon>Gammaproteobacteria</taxon>
        <taxon>Vibrionales</taxon>
        <taxon>Vibrionaceae</taxon>
        <taxon>Vibrio</taxon>
    </lineage>
</organism>
<keyword evidence="4" id="KW-0325">Glycoprotein</keyword>
<dbReference type="OrthoDB" id="5918572at2"/>
<feature type="domain" description="Cadherin" evidence="6">
    <location>
        <begin position="847"/>
        <end position="955"/>
    </location>
</feature>
<dbReference type="InterPro" id="IPR050174">
    <property type="entry name" value="Protocadherin/Cadherin-CA"/>
</dbReference>